<evidence type="ECO:0000313" key="2">
    <source>
        <dbReference type="EMBL" id="SMS02662.1"/>
    </source>
</evidence>
<evidence type="ECO:0000313" key="1">
    <source>
        <dbReference type="EMBL" id="MDW6005128.1"/>
    </source>
</evidence>
<dbReference type="Proteomes" id="UP001283366">
    <property type="component" value="Unassembled WGS sequence"/>
</dbReference>
<keyword evidence="4" id="KW-1185">Reference proteome</keyword>
<organism evidence="2 3">
    <name type="scientific">Vibrio mangrovi</name>
    <dbReference type="NCBI Taxonomy" id="474394"/>
    <lineage>
        <taxon>Bacteria</taxon>
        <taxon>Pseudomonadati</taxon>
        <taxon>Pseudomonadota</taxon>
        <taxon>Gammaproteobacteria</taxon>
        <taxon>Vibrionales</taxon>
        <taxon>Vibrionaceae</taxon>
        <taxon>Vibrio</taxon>
    </lineage>
</organism>
<dbReference type="AlphaFoldDB" id="A0A1Y6J1S8"/>
<protein>
    <submittedName>
        <fullName evidence="2">Uncharacterized protein</fullName>
    </submittedName>
</protein>
<proteinExistence type="predicted"/>
<reference evidence="2 3" key="1">
    <citation type="submission" date="2017-05" db="EMBL/GenBank/DDBJ databases">
        <authorList>
            <person name="Song R."/>
            <person name="Chenine A.L."/>
            <person name="Ruprecht R.M."/>
        </authorList>
    </citation>
    <scope>NUCLEOTIDE SEQUENCE [LARGE SCALE GENOMIC DNA]</scope>
    <source>
        <strain evidence="2 3">CECT 7927</strain>
    </source>
</reference>
<name>A0A1Y6J1S8_9VIBR</name>
<accession>A0A1Y6J1S8</accession>
<dbReference type="EMBL" id="FXXI01000011">
    <property type="protein sequence ID" value="SMS02662.1"/>
    <property type="molecule type" value="Genomic_DNA"/>
</dbReference>
<dbReference type="RefSeq" id="WP_087482664.1">
    <property type="nucleotide sequence ID" value="NZ_AP024884.1"/>
</dbReference>
<gene>
    <name evidence="1" type="ORF">SBX37_19885</name>
    <name evidence="2" type="ORF">VIM7927_03997</name>
</gene>
<reference evidence="1 4" key="2">
    <citation type="submission" date="2023-11" db="EMBL/GenBank/DDBJ databases">
        <title>Plant-associative lifestyle of Vibrio porteresiae and its evolutionary dynamics.</title>
        <authorList>
            <person name="Rameshkumar N."/>
            <person name="Kirti K."/>
        </authorList>
    </citation>
    <scope>NUCLEOTIDE SEQUENCE [LARGE SCALE GENOMIC DNA]</scope>
    <source>
        <strain evidence="1 4">MSSRF38</strain>
    </source>
</reference>
<evidence type="ECO:0000313" key="4">
    <source>
        <dbReference type="Proteomes" id="UP001283366"/>
    </source>
</evidence>
<dbReference type="OrthoDB" id="918278at2"/>
<evidence type="ECO:0000313" key="3">
    <source>
        <dbReference type="Proteomes" id="UP000196125"/>
    </source>
</evidence>
<sequence>MKDENLIDKSVTEMDHNMDKIINNTESLVVHYRATVSDCISDSSIDVGSIVKTESYYAGWETISSGIPAGGNTYIKISGQSRPEDHGAIINTSDGNQLYGLFPEGIYIEQFGAISNNYTVDNTPCIKKCADFAGNQRVIKAKRGVFQIESPLNLYVGGFEFEFIDDGSGDSHLYCPTKGIDCLTITGAPSKLKLALHGEGQPANGVVLQSISHGKDIDIRVNNFAGAGCKINRMWDSLVNTISVEQCGSSDEYAFSINNDGDTSNTSTFNRIQVENSINPIFIDPETLSCTFNTIHSEGGIADTKVYTWVLGGSGCVYNAIRLSTSGVASVTISGSNSCYNAYRAEGTVVTTWLEGVNGAQITLNNPHIEGSLTTVTNQIGHYNIIGGVINGMDISSINGTVEGANITLLTVHSVSTDEKSLTFYDCDISSVIPGNDYASATFDGCTIGSYVPLFYGKFINSIVTLGGDTNIRSKTLELHTGSKYEGSVQTDNSNLIMTGGSYIGGNLTEVTEGNSRIRIDLSSYAKGGTIGSMKPKSINSYNGEFSKNMAFGIGGSIGWLYSNTSGMWEEI</sequence>
<dbReference type="Proteomes" id="UP000196125">
    <property type="component" value="Unassembled WGS sequence"/>
</dbReference>
<dbReference type="EMBL" id="JAWRCO010000002">
    <property type="protein sequence ID" value="MDW6005128.1"/>
    <property type="molecule type" value="Genomic_DNA"/>
</dbReference>